<dbReference type="EMBL" id="JAMDLW010000012">
    <property type="protein sequence ID" value="MCY9520158.1"/>
    <property type="molecule type" value="Genomic_DNA"/>
</dbReference>
<evidence type="ECO:0000313" key="1">
    <source>
        <dbReference type="EMBL" id="MCY9520158.1"/>
    </source>
</evidence>
<comment type="caution">
    <text evidence="1">The sequence shown here is derived from an EMBL/GenBank/DDBJ whole genome shotgun (WGS) entry which is preliminary data.</text>
</comment>
<sequence length="151" mass="18271">MELFPDELISEFNEFKNANSNNFSWWNYVNMKSDLQTALAFAKFYYPDIVEVQGYFLLKDRYQEDLLQKWIADCDSEKIAVEKMMNLYELKDFFHINVNEDENEPEQVVILGNILKLFWTMSFKHRFPDKNIAVEIYEEWDSLFITVYQKN</sequence>
<gene>
    <name evidence="1" type="ORF">M5X09_10785</name>
</gene>
<protein>
    <submittedName>
        <fullName evidence="1">Uncharacterized protein</fullName>
    </submittedName>
</protein>
<organism evidence="1 2">
    <name type="scientific">Paenibacillus apiarius</name>
    <dbReference type="NCBI Taxonomy" id="46240"/>
    <lineage>
        <taxon>Bacteria</taxon>
        <taxon>Bacillati</taxon>
        <taxon>Bacillota</taxon>
        <taxon>Bacilli</taxon>
        <taxon>Bacillales</taxon>
        <taxon>Paenibacillaceae</taxon>
        <taxon>Paenibacillus</taxon>
    </lineage>
</organism>
<reference evidence="1 2" key="1">
    <citation type="submission" date="2022-05" db="EMBL/GenBank/DDBJ databases">
        <title>Genome Sequencing of Bee-Associated Microbes.</title>
        <authorList>
            <person name="Dunlap C."/>
        </authorList>
    </citation>
    <scope>NUCLEOTIDE SEQUENCE [LARGE SCALE GENOMIC DNA]</scope>
    <source>
        <strain evidence="1 2">NRRL NRS-1438</strain>
    </source>
</reference>
<name>A0ABT4DV54_9BACL</name>
<accession>A0ABT4DV54</accession>
<dbReference type="RefSeq" id="WP_087432313.1">
    <property type="nucleotide sequence ID" value="NZ_JAMDLV010000018.1"/>
</dbReference>
<keyword evidence="2" id="KW-1185">Reference proteome</keyword>
<proteinExistence type="predicted"/>
<dbReference type="Proteomes" id="UP001207626">
    <property type="component" value="Unassembled WGS sequence"/>
</dbReference>
<evidence type="ECO:0000313" key="2">
    <source>
        <dbReference type="Proteomes" id="UP001207626"/>
    </source>
</evidence>